<dbReference type="Proteomes" id="UP001418222">
    <property type="component" value="Unassembled WGS sequence"/>
</dbReference>
<keyword evidence="3" id="KW-0808">Transferase</keyword>
<dbReference type="InterPro" id="IPR008271">
    <property type="entry name" value="Ser/Thr_kinase_AS"/>
</dbReference>
<keyword evidence="3" id="KW-0418">Kinase</keyword>
<dbReference type="PROSITE" id="PS00108">
    <property type="entry name" value="PROTEIN_KINASE_ST"/>
    <property type="match status" value="1"/>
</dbReference>
<dbReference type="AlphaFoldDB" id="A0AAP0BDP7"/>
<sequence>MDEECKSWVTGTSFSRTVCHRLDFSTLPPLRISPRFDHEKGSKPKNPISDYSNLSAVISLREERGFNTAKHNKNLINLLCSSFSSISPSTQSDFRSRQSSMGSNSSTSALHHEHDDLRSNSKSKRRSISPLPTAISSDSFKETQSETKGFSSPSPSRKTSVSKVLGRVLSRGIHENGSFAASRSAAPQGGHLLHFLERVSSVKIGRRRETTWGMYFGHGIGKVASADIADEWLVDLSQLYLGFRFALGAHSRLYHGVYKDKNVAVKIIQSPDEEDDENGMMAARLEKQYSREVNFLSQLQHRNVIKLVAACKNPPVYCIITEYLSGGSLRAFLHKLEHESLALQKVISIALDIARGMEYIHSQGLIHRDLKPENILFDEELCVKIADFGIACEEACSDPLSEDPGTYRWMAPEMIKHQHCGRKVDVYSFGLVLWEMVTGRVPYEDMTQIQAAFAVVDKNLRPTIPPDCPATLRFLMEQCWASVPGKRPDFWQIVKVLEQFESNFARGVMPDQFQNQTSCEQKKDLRHWIQKFKRHLLGPKVF</sequence>
<dbReference type="EMBL" id="JBBWWQ010000011">
    <property type="protein sequence ID" value="KAK8936382.1"/>
    <property type="molecule type" value="Genomic_DNA"/>
</dbReference>
<feature type="region of interest" description="Disordered" evidence="1">
    <location>
        <begin position="91"/>
        <end position="161"/>
    </location>
</feature>
<dbReference type="GO" id="GO:0005737">
    <property type="term" value="C:cytoplasm"/>
    <property type="evidence" value="ECO:0007669"/>
    <property type="project" value="TreeGrafter"/>
</dbReference>
<dbReference type="GO" id="GO:0007165">
    <property type="term" value="P:signal transduction"/>
    <property type="evidence" value="ECO:0007669"/>
    <property type="project" value="TreeGrafter"/>
</dbReference>
<dbReference type="PRINTS" id="PR00109">
    <property type="entry name" value="TYRKINASE"/>
</dbReference>
<dbReference type="PANTHER" id="PTHR23257">
    <property type="entry name" value="SERINE-THREONINE PROTEIN KINASE"/>
    <property type="match status" value="1"/>
</dbReference>
<dbReference type="InterPro" id="IPR050167">
    <property type="entry name" value="Ser_Thr_protein_kinase"/>
</dbReference>
<evidence type="ECO:0000259" key="2">
    <source>
        <dbReference type="PROSITE" id="PS50011"/>
    </source>
</evidence>
<organism evidence="3 4">
    <name type="scientific">Platanthera zijinensis</name>
    <dbReference type="NCBI Taxonomy" id="2320716"/>
    <lineage>
        <taxon>Eukaryota</taxon>
        <taxon>Viridiplantae</taxon>
        <taxon>Streptophyta</taxon>
        <taxon>Embryophyta</taxon>
        <taxon>Tracheophyta</taxon>
        <taxon>Spermatophyta</taxon>
        <taxon>Magnoliopsida</taxon>
        <taxon>Liliopsida</taxon>
        <taxon>Asparagales</taxon>
        <taxon>Orchidaceae</taxon>
        <taxon>Orchidoideae</taxon>
        <taxon>Orchideae</taxon>
        <taxon>Orchidinae</taxon>
        <taxon>Platanthera</taxon>
    </lineage>
</organism>
<accession>A0AAP0BDP7</accession>
<proteinExistence type="predicted"/>
<comment type="caution">
    <text evidence="3">The sequence shown here is derived from an EMBL/GenBank/DDBJ whole genome shotgun (WGS) entry which is preliminary data.</text>
</comment>
<evidence type="ECO:0000256" key="1">
    <source>
        <dbReference type="SAM" id="MobiDB-lite"/>
    </source>
</evidence>
<dbReference type="Gene3D" id="3.30.200.20">
    <property type="entry name" value="Phosphorylase Kinase, domain 1"/>
    <property type="match status" value="1"/>
</dbReference>
<reference evidence="3 4" key="1">
    <citation type="journal article" date="2022" name="Nat. Plants">
        <title>Genomes of leafy and leafless Platanthera orchids illuminate the evolution of mycoheterotrophy.</title>
        <authorList>
            <person name="Li M.H."/>
            <person name="Liu K.W."/>
            <person name="Li Z."/>
            <person name="Lu H.C."/>
            <person name="Ye Q.L."/>
            <person name="Zhang D."/>
            <person name="Wang J.Y."/>
            <person name="Li Y.F."/>
            <person name="Zhong Z.M."/>
            <person name="Liu X."/>
            <person name="Yu X."/>
            <person name="Liu D.K."/>
            <person name="Tu X.D."/>
            <person name="Liu B."/>
            <person name="Hao Y."/>
            <person name="Liao X.Y."/>
            <person name="Jiang Y.T."/>
            <person name="Sun W.H."/>
            <person name="Chen J."/>
            <person name="Chen Y.Q."/>
            <person name="Ai Y."/>
            <person name="Zhai J.W."/>
            <person name="Wu S.S."/>
            <person name="Zhou Z."/>
            <person name="Hsiao Y.Y."/>
            <person name="Wu W.L."/>
            <person name="Chen Y.Y."/>
            <person name="Lin Y.F."/>
            <person name="Hsu J.L."/>
            <person name="Li C.Y."/>
            <person name="Wang Z.W."/>
            <person name="Zhao X."/>
            <person name="Zhong W.Y."/>
            <person name="Ma X.K."/>
            <person name="Ma L."/>
            <person name="Huang J."/>
            <person name="Chen G.Z."/>
            <person name="Huang M.Z."/>
            <person name="Huang L."/>
            <person name="Peng D.H."/>
            <person name="Luo Y.B."/>
            <person name="Zou S.Q."/>
            <person name="Chen S.P."/>
            <person name="Lan S."/>
            <person name="Tsai W.C."/>
            <person name="Van de Peer Y."/>
            <person name="Liu Z.J."/>
        </authorList>
    </citation>
    <scope>NUCLEOTIDE SEQUENCE [LARGE SCALE GENOMIC DNA]</scope>
    <source>
        <strain evidence="3">Lor287</strain>
    </source>
</reference>
<feature type="compositionally biased region" description="Low complexity" evidence="1">
    <location>
        <begin position="91"/>
        <end position="108"/>
    </location>
</feature>
<evidence type="ECO:0000313" key="4">
    <source>
        <dbReference type="Proteomes" id="UP001418222"/>
    </source>
</evidence>
<gene>
    <name evidence="3" type="primary">HT1</name>
    <name evidence="3" type="ORF">KSP39_PZI013103</name>
</gene>
<protein>
    <submittedName>
        <fullName evidence="3">Serine/threonine-protein kinase HT1</fullName>
    </submittedName>
</protein>
<dbReference type="Pfam" id="PF07714">
    <property type="entry name" value="PK_Tyr_Ser-Thr"/>
    <property type="match status" value="1"/>
</dbReference>
<evidence type="ECO:0000313" key="3">
    <source>
        <dbReference type="EMBL" id="KAK8936382.1"/>
    </source>
</evidence>
<dbReference type="PANTHER" id="PTHR23257:SF772">
    <property type="entry name" value="PROTEIN KINASE SUPERFAMILY PROTEIN"/>
    <property type="match status" value="1"/>
</dbReference>
<dbReference type="SMART" id="SM00220">
    <property type="entry name" value="S_TKc"/>
    <property type="match status" value="1"/>
</dbReference>
<dbReference type="InterPro" id="IPR001245">
    <property type="entry name" value="Ser-Thr/Tyr_kinase_cat_dom"/>
</dbReference>
<feature type="compositionally biased region" description="Low complexity" evidence="1">
    <location>
        <begin position="151"/>
        <end position="161"/>
    </location>
</feature>
<feature type="compositionally biased region" description="Basic and acidic residues" evidence="1">
    <location>
        <begin position="110"/>
        <end position="119"/>
    </location>
</feature>
<keyword evidence="4" id="KW-1185">Reference proteome</keyword>
<dbReference type="CDD" id="cd13999">
    <property type="entry name" value="STKc_MAP3K-like"/>
    <property type="match status" value="1"/>
</dbReference>
<dbReference type="InterPro" id="IPR000719">
    <property type="entry name" value="Prot_kinase_dom"/>
</dbReference>
<dbReference type="GO" id="GO:0005524">
    <property type="term" value="F:ATP binding"/>
    <property type="evidence" value="ECO:0007669"/>
    <property type="project" value="InterPro"/>
</dbReference>
<feature type="domain" description="Protein kinase" evidence="2">
    <location>
        <begin position="239"/>
        <end position="501"/>
    </location>
</feature>
<dbReference type="GO" id="GO:0004672">
    <property type="term" value="F:protein kinase activity"/>
    <property type="evidence" value="ECO:0007669"/>
    <property type="project" value="InterPro"/>
</dbReference>
<dbReference type="Gene3D" id="1.10.510.10">
    <property type="entry name" value="Transferase(Phosphotransferase) domain 1"/>
    <property type="match status" value="1"/>
</dbReference>
<dbReference type="PROSITE" id="PS50011">
    <property type="entry name" value="PROTEIN_KINASE_DOM"/>
    <property type="match status" value="1"/>
</dbReference>
<dbReference type="InterPro" id="IPR011009">
    <property type="entry name" value="Kinase-like_dom_sf"/>
</dbReference>
<dbReference type="SUPFAM" id="SSF56112">
    <property type="entry name" value="Protein kinase-like (PK-like)"/>
    <property type="match status" value="1"/>
</dbReference>
<name>A0AAP0BDP7_9ASPA</name>